<name>A0A1G8R0N8_9FIRM</name>
<dbReference type="AlphaFoldDB" id="A0A1G8R0N8"/>
<dbReference type="RefSeq" id="WP_089717274.1">
    <property type="nucleotide sequence ID" value="NZ_FNEH01000028.1"/>
</dbReference>
<evidence type="ECO:0000313" key="1">
    <source>
        <dbReference type="EMBL" id="SDJ10508.1"/>
    </source>
</evidence>
<dbReference type="Proteomes" id="UP000198945">
    <property type="component" value="Unassembled WGS sequence"/>
</dbReference>
<evidence type="ECO:0000313" key="2">
    <source>
        <dbReference type="Proteomes" id="UP000198945"/>
    </source>
</evidence>
<proteinExistence type="predicted"/>
<gene>
    <name evidence="1" type="ORF">SAMN04515654_1282</name>
</gene>
<dbReference type="EMBL" id="FNEH01000028">
    <property type="protein sequence ID" value="SDJ10508.1"/>
    <property type="molecule type" value="Genomic_DNA"/>
</dbReference>
<reference evidence="1 2" key="1">
    <citation type="submission" date="2016-10" db="EMBL/GenBank/DDBJ databases">
        <authorList>
            <person name="de Groot N.N."/>
        </authorList>
    </citation>
    <scope>NUCLEOTIDE SEQUENCE [LARGE SCALE GENOMIC DNA]</scope>
    <source>
        <strain evidence="1 2">WG7</strain>
    </source>
</reference>
<sequence>MKFQCKACGSSFSAMEWNIATRKHIPENREFIPIQTIFDNPDAPDIKELKWFCPNCSIDKPDVAVKLDDY</sequence>
<protein>
    <submittedName>
        <fullName evidence="1">Uncharacterized protein</fullName>
    </submittedName>
</protein>
<organism evidence="1 2">
    <name type="scientific">Halanaerobium congolense</name>
    <dbReference type="NCBI Taxonomy" id="54121"/>
    <lineage>
        <taxon>Bacteria</taxon>
        <taxon>Bacillati</taxon>
        <taxon>Bacillota</taxon>
        <taxon>Clostridia</taxon>
        <taxon>Halanaerobiales</taxon>
        <taxon>Halanaerobiaceae</taxon>
        <taxon>Halanaerobium</taxon>
    </lineage>
</organism>
<accession>A0A1G8R0N8</accession>